<protein>
    <submittedName>
        <fullName evidence="1">Uncharacterized protein</fullName>
    </submittedName>
</protein>
<dbReference type="AlphaFoldDB" id="A0AAJ6HNE7"/>
<dbReference type="KEGG" id="mprn:Q3V37_17475"/>
<keyword evidence="2" id="KW-1185">Reference proteome</keyword>
<name>A0AAJ6HNE7_9ACTN</name>
<gene>
    <name evidence="1" type="ORF">Q3V37_17475</name>
</gene>
<reference evidence="1 2" key="1">
    <citation type="submission" date="2023-07" db="EMBL/GenBank/DDBJ databases">
        <title>Micromonospora profundi TRM 95458 converts glycerol to a new osmotic compound.</title>
        <authorList>
            <person name="Lu D."/>
        </authorList>
    </citation>
    <scope>NUCLEOTIDE SEQUENCE [LARGE SCALE GENOMIC DNA]</scope>
    <source>
        <strain evidence="1 2">TRM95458</strain>
    </source>
</reference>
<dbReference type="Proteomes" id="UP001235874">
    <property type="component" value="Chromosome"/>
</dbReference>
<dbReference type="EMBL" id="CP130472">
    <property type="protein sequence ID" value="WLS43212.1"/>
    <property type="molecule type" value="Genomic_DNA"/>
</dbReference>
<dbReference type="RefSeq" id="WP_306270590.1">
    <property type="nucleotide sequence ID" value="NZ_CP130472.1"/>
</dbReference>
<evidence type="ECO:0000313" key="1">
    <source>
        <dbReference type="EMBL" id="WLS43212.1"/>
    </source>
</evidence>
<organism evidence="1 2">
    <name type="scientific">Micromonospora profundi</name>
    <dbReference type="NCBI Taxonomy" id="1420889"/>
    <lineage>
        <taxon>Bacteria</taxon>
        <taxon>Bacillati</taxon>
        <taxon>Actinomycetota</taxon>
        <taxon>Actinomycetes</taxon>
        <taxon>Micromonosporales</taxon>
        <taxon>Micromonosporaceae</taxon>
        <taxon>Micromonospora</taxon>
    </lineage>
</organism>
<sequence length="300" mass="33271">MTGTITLSDQSVLHIDARRHALRLSPGIGGAQIDLGLTVYRQARPPAADLPRSEDWPVMPIHERLRLSAALYVSTRNAQQDRRYLCRVDGEHLVTAILQQGSFQMRGFISDHQLRVIEEQRAGKRIWLILALEALQVVQDEGKPARFAQPTGELSFDVGAGEWADNLEDIEAGTYVELLVPLAGGADYADAVELLRDARGLLREGNVPSAIGQARKALEQVREAYGTQKAFADAVKKTPRQRTLAERWACMVEDLFSTMSGASHKDDVTREFEYTREDGARLITATAGMLKRLSADHDLL</sequence>
<proteinExistence type="predicted"/>
<accession>A0AAJ6HNE7</accession>
<evidence type="ECO:0000313" key="2">
    <source>
        <dbReference type="Proteomes" id="UP001235874"/>
    </source>
</evidence>